<accession>A0A212AD94</accession>
<evidence type="ECO:0000256" key="2">
    <source>
        <dbReference type="SAM" id="SignalP"/>
    </source>
</evidence>
<dbReference type="PROSITE" id="PS51257">
    <property type="entry name" value="PROKAR_LIPOPROTEIN"/>
    <property type="match status" value="1"/>
</dbReference>
<proteinExistence type="predicted"/>
<evidence type="ECO:0008006" key="5">
    <source>
        <dbReference type="Google" id="ProtNLM"/>
    </source>
</evidence>
<dbReference type="RefSeq" id="WP_088214947.1">
    <property type="nucleotide sequence ID" value="NZ_NIPW01000010.1"/>
</dbReference>
<evidence type="ECO:0000313" key="4">
    <source>
        <dbReference type="Proteomes" id="UP000196878"/>
    </source>
</evidence>
<dbReference type="OrthoDB" id="3295600at2"/>
<feature type="region of interest" description="Disordered" evidence="1">
    <location>
        <begin position="29"/>
        <end position="52"/>
    </location>
</feature>
<dbReference type="InterPro" id="IPR021323">
    <property type="entry name" value="DUF2927"/>
</dbReference>
<keyword evidence="4" id="KW-1185">Reference proteome</keyword>
<keyword evidence="2" id="KW-0732">Signal</keyword>
<dbReference type="Pfam" id="PF11150">
    <property type="entry name" value="DUF2927"/>
    <property type="match status" value="1"/>
</dbReference>
<gene>
    <name evidence="3" type="ORF">CDV49_07695</name>
</gene>
<comment type="caution">
    <text evidence="3">The sequence shown here is derived from an EMBL/GenBank/DDBJ whole genome shotgun (WGS) entry which is preliminary data.</text>
</comment>
<feature type="chain" id="PRO_5012984769" description="DUF2927 domain-containing protein" evidence="2">
    <location>
        <begin position="23"/>
        <end position="323"/>
    </location>
</feature>
<evidence type="ECO:0000256" key="1">
    <source>
        <dbReference type="SAM" id="MobiDB-lite"/>
    </source>
</evidence>
<dbReference type="AlphaFoldDB" id="A0A212AD94"/>
<name>A0A212AD94_9RHOB</name>
<evidence type="ECO:0000313" key="3">
    <source>
        <dbReference type="EMBL" id="OWJ78963.1"/>
    </source>
</evidence>
<dbReference type="EMBL" id="NIPW01000010">
    <property type="protein sequence ID" value="OWJ78963.1"/>
    <property type="molecule type" value="Genomic_DNA"/>
</dbReference>
<feature type="signal peptide" evidence="2">
    <location>
        <begin position="1"/>
        <end position="22"/>
    </location>
</feature>
<dbReference type="Proteomes" id="UP000196878">
    <property type="component" value="Unassembled WGS sequence"/>
</dbReference>
<reference evidence="3 4" key="1">
    <citation type="submission" date="2016-12" db="EMBL/GenBank/DDBJ databases">
        <title>Comparison of Traditional DNA-DNA Hybridization with In Silico Genomic Analysis.</title>
        <authorList>
            <person name="Nicholson A.C."/>
            <person name="Humrighouse B.W."/>
            <person name="Graziano J."/>
            <person name="Lasker B."/>
            <person name="Whitney A.M."/>
            <person name="Mcquiston J.R."/>
        </authorList>
    </citation>
    <scope>NUCLEOTIDE SEQUENCE [LARGE SCALE GENOMIC DNA]</scope>
    <source>
        <strain evidence="3 4">H2240</strain>
    </source>
</reference>
<sequence length="323" mass="35889">MLASLLRRGLLPALLLLLAACAKPPSDVVTAPQAHERPKPRPAEAPAAVPSRSAESEALVQYYARVQNDLLSQGLMRMDGGGVDTPFDARILAENFIRIALYDEYTTLPGGTRVARVTPSVLRRWDKPIRMSVEFGASVPQPQRDRDGTMVAGYAMRLSLLTGVPLTMTRPEHANFHVFIVNEDERRAMGDRLARLVPGIGAADIRSVTDLDRATFCFAYAFSERGQSTYRQAIALIRAEHPDLLRRSCVHEELAQAMGLVNDSPQARPSIFNDDEEFALLTRQDELMLRILYDPRLQPGMTPEEARPIVEEIARELMGETSV</sequence>
<protein>
    <recommendedName>
        <fullName evidence="5">DUF2927 domain-containing protein</fullName>
    </recommendedName>
</protein>
<organism evidence="3 4">
    <name type="scientific">Haematobacter genomosp. 1</name>
    <dbReference type="NCBI Taxonomy" id="366618"/>
    <lineage>
        <taxon>Bacteria</taxon>
        <taxon>Pseudomonadati</taxon>
        <taxon>Pseudomonadota</taxon>
        <taxon>Alphaproteobacteria</taxon>
        <taxon>Rhodobacterales</taxon>
        <taxon>Paracoccaceae</taxon>
        <taxon>Haematobacter</taxon>
    </lineage>
</organism>